<name>A0A8D5UG82_9BACL</name>
<dbReference type="KEGG" id="pabs:JIR001_25950"/>
<sequence length="159" mass="18062">MEKRLIGHVPVDCAMLVICDPINYGVEPPNRGDVQGVEFWGKGEEIVREELQRRGYRVTVKNGTYRIETTDKAEADRLKEIIKQIAQEKETFIMTDIREDSAYWRICDAAYNENLGGPVDGLDGVLAISTMGDGYFPVYGYYDEYGLVKIEIEIMAPDE</sequence>
<evidence type="ECO:0000313" key="1">
    <source>
        <dbReference type="EMBL" id="BCU82812.1"/>
    </source>
</evidence>
<reference evidence="1" key="2">
    <citation type="journal article" date="2021" name="Microbiol. Resour. Announc.">
        <title>Complete Genome Sequence of Polycladomyces abyssicola JIR-001T, Isolated from Hemipelagic Sediment in Deep Seawater.</title>
        <authorList>
            <person name="Tsubouchi T."/>
            <person name="Kaneko Y."/>
        </authorList>
    </citation>
    <scope>NUCLEOTIDE SEQUENCE</scope>
    <source>
        <strain evidence="1">JIR-001</strain>
    </source>
</reference>
<dbReference type="AlphaFoldDB" id="A0A8D5UG82"/>
<keyword evidence="2" id="KW-1185">Reference proteome</keyword>
<evidence type="ECO:0000313" key="2">
    <source>
        <dbReference type="Proteomes" id="UP000677436"/>
    </source>
</evidence>
<protein>
    <submittedName>
        <fullName evidence="1">Uncharacterized protein</fullName>
    </submittedName>
</protein>
<proteinExistence type="predicted"/>
<dbReference type="EMBL" id="AP024601">
    <property type="protein sequence ID" value="BCU82812.1"/>
    <property type="molecule type" value="Genomic_DNA"/>
</dbReference>
<gene>
    <name evidence="1" type="ORF">JIR001_25950</name>
</gene>
<dbReference type="Proteomes" id="UP000677436">
    <property type="component" value="Chromosome"/>
</dbReference>
<reference evidence="1" key="1">
    <citation type="journal article" date="2013" name="Int. J. Syst. Evol. Microbiol.">
        <title>Polycladomyces abyssicola gen. nov., sp. nov., a thermophilic filamentous bacterium isolated from hemipelagic sediment.</title>
        <authorList>
            <person name="Tsubouchi T."/>
            <person name="Shimane Y."/>
            <person name="Mori K."/>
            <person name="Usui K."/>
            <person name="Hiraki T."/>
            <person name="Tame A."/>
            <person name="Uematsu K."/>
            <person name="Maruyama T."/>
            <person name="Hatada Y."/>
        </authorList>
    </citation>
    <scope>NUCLEOTIDE SEQUENCE</scope>
    <source>
        <strain evidence="1">JIR-001</strain>
    </source>
</reference>
<organism evidence="1 2">
    <name type="scientific">Polycladomyces abyssicola</name>
    <dbReference type="NCBI Taxonomy" id="1125966"/>
    <lineage>
        <taxon>Bacteria</taxon>
        <taxon>Bacillati</taxon>
        <taxon>Bacillota</taxon>
        <taxon>Bacilli</taxon>
        <taxon>Bacillales</taxon>
        <taxon>Thermoactinomycetaceae</taxon>
        <taxon>Polycladomyces</taxon>
    </lineage>
</organism>
<dbReference type="RefSeq" id="WP_212773110.1">
    <property type="nucleotide sequence ID" value="NZ_AP024601.1"/>
</dbReference>
<accession>A0A8D5UG82</accession>